<evidence type="ECO:0000256" key="1">
    <source>
        <dbReference type="SAM" id="MobiDB-lite"/>
    </source>
</evidence>
<name>A0A6A5VKN8_9PLEO</name>
<feature type="region of interest" description="Disordered" evidence="1">
    <location>
        <begin position="1"/>
        <end position="21"/>
    </location>
</feature>
<evidence type="ECO:0000313" key="3">
    <source>
        <dbReference type="Proteomes" id="UP000800036"/>
    </source>
</evidence>
<feature type="compositionally biased region" description="Polar residues" evidence="1">
    <location>
        <begin position="1"/>
        <end position="13"/>
    </location>
</feature>
<reference evidence="2" key="1">
    <citation type="journal article" date="2020" name="Stud. Mycol.">
        <title>101 Dothideomycetes genomes: a test case for predicting lifestyles and emergence of pathogens.</title>
        <authorList>
            <person name="Haridas S."/>
            <person name="Albert R."/>
            <person name="Binder M."/>
            <person name="Bloem J."/>
            <person name="Labutti K."/>
            <person name="Salamov A."/>
            <person name="Andreopoulos B."/>
            <person name="Baker S."/>
            <person name="Barry K."/>
            <person name="Bills G."/>
            <person name="Bluhm B."/>
            <person name="Cannon C."/>
            <person name="Castanera R."/>
            <person name="Culley D."/>
            <person name="Daum C."/>
            <person name="Ezra D."/>
            <person name="Gonzalez J."/>
            <person name="Henrissat B."/>
            <person name="Kuo A."/>
            <person name="Liang C."/>
            <person name="Lipzen A."/>
            <person name="Lutzoni F."/>
            <person name="Magnuson J."/>
            <person name="Mondo S."/>
            <person name="Nolan M."/>
            <person name="Ohm R."/>
            <person name="Pangilinan J."/>
            <person name="Park H.-J."/>
            <person name="Ramirez L."/>
            <person name="Alfaro M."/>
            <person name="Sun H."/>
            <person name="Tritt A."/>
            <person name="Yoshinaga Y."/>
            <person name="Zwiers L.-H."/>
            <person name="Turgeon B."/>
            <person name="Goodwin S."/>
            <person name="Spatafora J."/>
            <person name="Crous P."/>
            <person name="Grigoriev I."/>
        </authorList>
    </citation>
    <scope>NUCLEOTIDE SEQUENCE</scope>
    <source>
        <strain evidence="2">CBS 107.79</strain>
    </source>
</reference>
<sequence>MPAMPSATSQTAGSWEHPSRRRGILNIQPQLGGTHKTRVLTTYFPICNARAWRRTKRHALTTAAPRTHALLSIIETPKSNHTFAFLDFSTDPAARLGSGAIDAPMCVIPIDPQSAPPNAPVAQAPRLLGRCASCANRACADAVEPPSRMWEGACPAVVRWGSGLGTLGATSDGYGVACRRQRPSDARSYATKSKIMRDLVLSDRFPGSQRFEDRSRVIHGHNHGVVRTANLVRIINPVSSLEAAGELVRKPKTAASC</sequence>
<proteinExistence type="predicted"/>
<gene>
    <name evidence="2" type="ORF">BU23DRAFT_564648</name>
</gene>
<accession>A0A6A5VKN8</accession>
<evidence type="ECO:0000313" key="2">
    <source>
        <dbReference type="EMBL" id="KAF1977781.1"/>
    </source>
</evidence>
<dbReference type="EMBL" id="ML976662">
    <property type="protein sequence ID" value="KAF1977781.1"/>
    <property type="molecule type" value="Genomic_DNA"/>
</dbReference>
<dbReference type="AlphaFoldDB" id="A0A6A5VKN8"/>
<organism evidence="2 3">
    <name type="scientific">Bimuria novae-zelandiae CBS 107.79</name>
    <dbReference type="NCBI Taxonomy" id="1447943"/>
    <lineage>
        <taxon>Eukaryota</taxon>
        <taxon>Fungi</taxon>
        <taxon>Dikarya</taxon>
        <taxon>Ascomycota</taxon>
        <taxon>Pezizomycotina</taxon>
        <taxon>Dothideomycetes</taxon>
        <taxon>Pleosporomycetidae</taxon>
        <taxon>Pleosporales</taxon>
        <taxon>Massarineae</taxon>
        <taxon>Didymosphaeriaceae</taxon>
        <taxon>Bimuria</taxon>
    </lineage>
</organism>
<dbReference type="Proteomes" id="UP000800036">
    <property type="component" value="Unassembled WGS sequence"/>
</dbReference>
<protein>
    <submittedName>
        <fullName evidence="2">Uncharacterized protein</fullName>
    </submittedName>
</protein>
<keyword evidence="3" id="KW-1185">Reference proteome</keyword>